<evidence type="ECO:0000313" key="5">
    <source>
        <dbReference type="EnsemblMetazoa" id="XP_030854673"/>
    </source>
</evidence>
<proteinExistence type="predicted"/>
<dbReference type="Pfam" id="PF02145">
    <property type="entry name" value="Rap_GAP"/>
    <property type="match status" value="1"/>
</dbReference>
<dbReference type="GeneID" id="574609"/>
<dbReference type="KEGG" id="spu:574609"/>
<feature type="region of interest" description="Disordered" evidence="3">
    <location>
        <begin position="2063"/>
        <end position="2082"/>
    </location>
</feature>
<dbReference type="RefSeq" id="XP_030854673.1">
    <property type="nucleotide sequence ID" value="XM_030998813.1"/>
</dbReference>
<evidence type="ECO:0000256" key="3">
    <source>
        <dbReference type="SAM" id="MobiDB-lite"/>
    </source>
</evidence>
<dbReference type="InterPro" id="IPR016024">
    <property type="entry name" value="ARM-type_fold"/>
</dbReference>
<dbReference type="Gene3D" id="3.40.50.11210">
    <property type="entry name" value="Rap/Ran-GAP"/>
    <property type="match status" value="1"/>
</dbReference>
<feature type="region of interest" description="Disordered" evidence="3">
    <location>
        <begin position="505"/>
        <end position="528"/>
    </location>
</feature>
<feature type="compositionally biased region" description="Basic and acidic residues" evidence="3">
    <location>
        <begin position="2171"/>
        <end position="2191"/>
    </location>
</feature>
<feature type="domain" description="Rap-GAP" evidence="4">
    <location>
        <begin position="1825"/>
        <end position="2031"/>
    </location>
</feature>
<feature type="region of interest" description="Disordered" evidence="3">
    <location>
        <begin position="433"/>
        <end position="492"/>
    </location>
</feature>
<feature type="compositionally biased region" description="Low complexity" evidence="3">
    <location>
        <begin position="2199"/>
        <end position="2219"/>
    </location>
</feature>
<dbReference type="GO" id="GO:0051056">
    <property type="term" value="P:regulation of small GTPase mediated signal transduction"/>
    <property type="evidence" value="ECO:0007669"/>
    <property type="project" value="InterPro"/>
</dbReference>
<dbReference type="InterPro" id="IPR046859">
    <property type="entry name" value="RGPA/RALGAPB_N"/>
</dbReference>
<dbReference type="FunFam" id="3.40.50.11210:FF:000001">
    <property type="entry name" value="Ral GTPase-activating protein subunit alpha-1 isoform 1"/>
    <property type="match status" value="1"/>
</dbReference>
<sequence>MFSKKSHGDFKKSGQKVLDLKKDVLSRLRHLRVVIENAETSELKSYFEQYFSHIYHVFYENFILLEASTKQRVHKAQREDLDAILAVFEKIFLFLPELIHSRWQFHSIGRVMKKLLHVGNGLKHRMDGMRLFLLWFQILQKNASEECYLMYATLVPGFPVPTGIYGSSLEHVMTHNSRTSPNFDSPILEVEINPIVPAQPGEKPTENLTKLLLESLLKHTVTQVPRVEWSDVSMKDEAFIFLLENFKGFYLPHIFPEFLHSTSLYSPILEIPRARSTGNSVGSSYTNNLAACRVSVVNWVVSFITTHKNKSSFLTDKPELNTKDSLERKLDTMLLKEGGDSSNSSSATISPNSTLSLSASTISLALPLQDDLESSGRELVQRVLYSTRDNINFVQEVLRQGFLLPMSESKAVKLSLKVYNEWIQNSMVKPVFMEEPEEEDEAKRENEVKRLEPPASLTSQISSILEGSQEGGTSQEGGLSEIDSPSSESADKTFAGYLPDVEVSAGMNETRGPPLVKSPSVSSDGTKAKRSNSYIGAINQAIRDDMNKCNVGAGLQRVVQVFITNSSNVFLLEPGGGSSGAPDPIHPIRDQVDICRRVLGSYRHIVMNVKLEKTTWDQLLMVLLRVTEGILGGTPSKPRLALGQHLAHILFQTLIVTWIKANLEIQVSTSLWEDFLRVLSSLTHWEELIKEWSRTMETLTRVLARRVYHLDLSNLPLDKLSEQKQKRLRGTGRQPPLQAADLIKKGMHERSFSRGWSRCDSTSPNTMEELERKRNKLNTIGSQSDLTRIREMRQSEKDGDVISLHSSHPNLNLTRQRSLTVDPSLATREEQTLVASVQIPRSSSEGELFDGFNFQRNKEDGERVEGMVKSTTFPLVTRQQHPSENGENDKMLDDLSLSQSSIPLINHPDNLSLDENSLEVPLPDSSPTTPTDINRLTPTSSLIEEIDQEVNIGVHSYHSGGSGSVTPVSTTPHFGYEGTSPGGLRFCNSDDTSPGGNNHYNSDGSSRDTPIIGVLNDNGDIVDLAKESPLMEEEDQNINIEDRMDLAGDTTDSGVIGENGSVQRPDASVMSGGTRIGWHPDVAVVVWRRLLCILGDINQISDPRLHWVVLECLWAIWQMLAKIRDNQGISTDNQTTPPPPENIPPLLLFSPWLFRATYLPVGYQHGRLSAYKQLCAMTVRRQEHPLPKEHLVHFYRVLHFGLVGTDQDVINTIVQYSAPDFFYCDLPGATLLILDFIQAANMITANFDLDAPRIEALSLLGSLVCFPNMFCNLTVFQPAPKDISTMVCKDIKPVKDHLISILLKCGKKEPNCEARCIALCGLGIFVYEELAHTTFHPRIKEAINVLLASLKFQNKLVGQVACDMLLVICDHAERLRRHLPEAPKKIIEVIAMTIASLLSSTEMTEQEEDKKLIVSLMFCLSEWCISIPLSSLLEGTESKSKKEAKPLLHTVFKVLQTAVEGVAAESLYTINFSELASPDYDPHINLDSLKDSHLLHPALKNNPMEFSDFIFDEGESQSSSSYQVQSSFSSELTRLTARTVLTQLIDKLNHFPLGGGPACVTSLVNEVDDLPNFDTDDITPRLFEAENVQFFIYNDASLVSLTQIPPLDDGSESGLSVATSDLRAVVRNVSGKFAWDGRIIYGPADCKAQPTRLVTRQKPPVAPPPEDQADSVFWMAPKSRKLSVDIITNNKKSRSTVPSWQEEGDSLDVLTELQQYIGFTSPECLLRPGIPLNLPFPSPADMCSDMERYAMGALLKQCDKEAEYVERYGEVESMVAEECWQTAHKDPESQFCLCRQLVSQLGFMNWDKRDEVDIVKKNEQFARELKNLDSRQCRETHKIAVLYVAEGQEDKQSVLSNSGGSKAYENFISGLGWEVDLSTHPGFMGGLHKNGSTGETAPYHATSTVEVIFHVSTRMPSGTDLNKKMRHLGNDEVHIVWSEHSRDYRRGIIATEFGDVIIVIYPLKNQLFRIQIQRKGDVPFFGPLFDGAVVDYRVLPGLVRATAINANRIKRSQLEFYQQFYEERSKYLDTIVKNHKDCSTFEDYSAHVFEPALARQKIQNTRYFTSPESSGSGPAHSLTNVDSKGSLLPSKLQFTSKSTECVYYSPSRHKSVVTFFMNEKPGVSPSSSVTRPNRFSQPERLLASMTQGQPALSLSSSLNASVKLTGSQGSGERHSPRLGGRKEGRGDEKTPSSEVQGISTQTDLTASSSTTSTASNSSSINPGRPRSRTKRQSSSGSATSETTPPESPENSKK</sequence>
<dbReference type="InterPro" id="IPR000331">
    <property type="entry name" value="Rap/Ran_GAP_dom"/>
</dbReference>
<dbReference type="PANTHER" id="PTHR10063:SF11">
    <property type="entry name" value="RHO GTPASE-ACTIVATING PROTEIN CG5521-RELATED"/>
    <property type="match status" value="1"/>
</dbReference>
<accession>A0A7M7PP52</accession>
<evidence type="ECO:0000259" key="4">
    <source>
        <dbReference type="PROSITE" id="PS50085"/>
    </source>
</evidence>
<dbReference type="FunCoup" id="A0A7M7PP52">
    <property type="interactions" value="1103"/>
</dbReference>
<feature type="compositionally biased region" description="Basic and acidic residues" evidence="3">
    <location>
        <begin position="441"/>
        <end position="452"/>
    </location>
</feature>
<reference evidence="6" key="1">
    <citation type="submission" date="2015-02" db="EMBL/GenBank/DDBJ databases">
        <title>Genome sequencing for Strongylocentrotus purpuratus.</title>
        <authorList>
            <person name="Murali S."/>
            <person name="Liu Y."/>
            <person name="Vee V."/>
            <person name="English A."/>
            <person name="Wang M."/>
            <person name="Skinner E."/>
            <person name="Han Y."/>
            <person name="Muzny D.M."/>
            <person name="Worley K.C."/>
            <person name="Gibbs R.A."/>
        </authorList>
    </citation>
    <scope>NUCLEOTIDE SEQUENCE</scope>
</reference>
<evidence type="ECO:0000256" key="1">
    <source>
        <dbReference type="ARBA" id="ARBA00022468"/>
    </source>
</evidence>
<dbReference type="GO" id="GO:0005737">
    <property type="term" value="C:cytoplasm"/>
    <property type="evidence" value="ECO:0000318"/>
    <property type="project" value="GO_Central"/>
</dbReference>
<dbReference type="SUPFAM" id="SSF48371">
    <property type="entry name" value="ARM repeat"/>
    <property type="match status" value="1"/>
</dbReference>
<dbReference type="Pfam" id="PF20412">
    <property type="entry name" value="RALGAPB_N"/>
    <property type="match status" value="1"/>
</dbReference>
<reference evidence="5" key="2">
    <citation type="submission" date="2021-01" db="UniProtKB">
        <authorList>
            <consortium name="EnsemblMetazoa"/>
        </authorList>
    </citation>
    <scope>IDENTIFICATION</scope>
</reference>
<name>A0A7M7PP52_STRPU</name>
<dbReference type="PROSITE" id="PS50085">
    <property type="entry name" value="RAPGAP"/>
    <property type="match status" value="1"/>
</dbReference>
<dbReference type="GO" id="GO:0005096">
    <property type="term" value="F:GTPase activator activity"/>
    <property type="evidence" value="ECO:0000318"/>
    <property type="project" value="GO_Central"/>
</dbReference>
<dbReference type="Proteomes" id="UP000007110">
    <property type="component" value="Unassembled WGS sequence"/>
</dbReference>
<dbReference type="InParanoid" id="A0A7M7PP52"/>
<dbReference type="InterPro" id="IPR027107">
    <property type="entry name" value="Tuberin/Ral-act_asu"/>
</dbReference>
<keyword evidence="1" id="KW-0343">GTPase activation</keyword>
<protein>
    <recommendedName>
        <fullName evidence="4">Rap-GAP domain-containing protein</fullName>
    </recommendedName>
</protein>
<feature type="region of interest" description="Disordered" evidence="3">
    <location>
        <begin position="2162"/>
        <end position="2253"/>
    </location>
</feature>
<organism evidence="5 6">
    <name type="scientific">Strongylocentrotus purpuratus</name>
    <name type="common">Purple sea urchin</name>
    <dbReference type="NCBI Taxonomy" id="7668"/>
    <lineage>
        <taxon>Eukaryota</taxon>
        <taxon>Metazoa</taxon>
        <taxon>Echinodermata</taxon>
        <taxon>Eleutherozoa</taxon>
        <taxon>Echinozoa</taxon>
        <taxon>Echinoidea</taxon>
        <taxon>Euechinoidea</taxon>
        <taxon>Echinacea</taxon>
        <taxon>Camarodonta</taxon>
        <taxon>Echinidea</taxon>
        <taxon>Strongylocentrotidae</taxon>
        <taxon>Strongylocentrotus</taxon>
    </lineage>
</organism>
<keyword evidence="6" id="KW-1185">Reference proteome</keyword>
<evidence type="ECO:0000256" key="2">
    <source>
        <dbReference type="ARBA" id="ARBA00022553"/>
    </source>
</evidence>
<dbReference type="InterPro" id="IPR035974">
    <property type="entry name" value="Rap/Ran-GAP_sf"/>
</dbReference>
<feature type="compositionally biased region" description="Polar residues" evidence="3">
    <location>
        <begin position="2232"/>
        <end position="2244"/>
    </location>
</feature>
<keyword evidence="2" id="KW-0597">Phosphoprotein</keyword>
<feature type="compositionally biased region" description="Low complexity" evidence="3">
    <location>
        <begin position="465"/>
        <end position="481"/>
    </location>
</feature>
<dbReference type="SUPFAM" id="SSF111347">
    <property type="entry name" value="Rap/Ran-GAP"/>
    <property type="match status" value="1"/>
</dbReference>
<dbReference type="GO" id="GO:0005634">
    <property type="term" value="C:nucleus"/>
    <property type="evidence" value="ECO:0007669"/>
    <property type="project" value="InterPro"/>
</dbReference>
<evidence type="ECO:0000313" key="6">
    <source>
        <dbReference type="Proteomes" id="UP000007110"/>
    </source>
</evidence>
<dbReference type="PANTHER" id="PTHR10063">
    <property type="entry name" value="TUBERIN"/>
    <property type="match status" value="1"/>
</dbReference>
<dbReference type="OrthoDB" id="19311at2759"/>
<dbReference type="OMA" id="ELMRNGW"/>
<dbReference type="EnsemblMetazoa" id="XM_030998813">
    <property type="protein sequence ID" value="XP_030854673"/>
    <property type="gene ID" value="LOC574609"/>
</dbReference>